<keyword evidence="2" id="KW-1185">Reference proteome</keyword>
<protein>
    <submittedName>
        <fullName evidence="1">Uncharacterized protein</fullName>
    </submittedName>
</protein>
<gene>
    <name evidence="1" type="ORF">GV64_12320</name>
</gene>
<accession>A0A081KB94</accession>
<dbReference type="STRING" id="305900.GV64_12320"/>
<dbReference type="EMBL" id="JOJP01000001">
    <property type="protein sequence ID" value="KEI71420.1"/>
    <property type="molecule type" value="Genomic_DNA"/>
</dbReference>
<dbReference type="eggNOG" id="ENOG502Z9IB">
    <property type="taxonomic scope" value="Bacteria"/>
</dbReference>
<evidence type="ECO:0000313" key="2">
    <source>
        <dbReference type="Proteomes" id="UP000027997"/>
    </source>
</evidence>
<dbReference type="AlphaFoldDB" id="A0A081KB94"/>
<proteinExistence type="predicted"/>
<reference evidence="1 2" key="1">
    <citation type="submission" date="2014-06" db="EMBL/GenBank/DDBJ databases">
        <title>Whole Genome Sequences of Three Symbiotic Endozoicomonas Bacteria.</title>
        <authorList>
            <person name="Neave M.J."/>
            <person name="Apprill A."/>
            <person name="Voolstra C.R."/>
        </authorList>
    </citation>
    <scope>NUCLEOTIDE SEQUENCE [LARGE SCALE GENOMIC DNA]</scope>
    <source>
        <strain evidence="1 2">DSM 22380</strain>
    </source>
</reference>
<sequence length="310" mass="35763">MNHLNRYKVAENGFTTVPSETGLIFCHPKKGKVLDLTDSGFQVVGMCVDTLRQIFKGRMDLDFLTDIQHSIELNEKQMTFLGYEWLVAKSSKSSGYQYRLQNNDLGLILLFKMFHAKAESESSHLKIECSPWYLDNHSPEAIDTFLRTIAERILRVPVSHYPAIHLAVDLQGWEPEHDLADKVACRSRRVAQYNGFENIEFNFSYISCVYDRCQSFKFGPATSVQMAIYDKTIQSKDADKLDYIQNKWKKYAGKQGRVYDADRDVFRVELRYHHSVVEQFALGSYDSNGVIGLNMKSYAEVCNHLHGLWQ</sequence>
<organism evidence="1 2">
    <name type="scientific">Endozoicomonas elysicola</name>
    <dbReference type="NCBI Taxonomy" id="305900"/>
    <lineage>
        <taxon>Bacteria</taxon>
        <taxon>Pseudomonadati</taxon>
        <taxon>Pseudomonadota</taxon>
        <taxon>Gammaproteobacteria</taxon>
        <taxon>Oceanospirillales</taxon>
        <taxon>Endozoicomonadaceae</taxon>
        <taxon>Endozoicomonas</taxon>
    </lineage>
</organism>
<dbReference type="RefSeq" id="WP_020583014.1">
    <property type="nucleotide sequence ID" value="NZ_JOJP01000001.1"/>
</dbReference>
<name>A0A081KB94_9GAMM</name>
<evidence type="ECO:0000313" key="1">
    <source>
        <dbReference type="EMBL" id="KEI71420.1"/>
    </source>
</evidence>
<dbReference type="Proteomes" id="UP000027997">
    <property type="component" value="Unassembled WGS sequence"/>
</dbReference>
<comment type="caution">
    <text evidence="1">The sequence shown here is derived from an EMBL/GenBank/DDBJ whole genome shotgun (WGS) entry which is preliminary data.</text>
</comment>